<accession>A0A0E9QCX2</accession>
<evidence type="ECO:0000256" key="1">
    <source>
        <dbReference type="SAM" id="Phobius"/>
    </source>
</evidence>
<reference evidence="2" key="1">
    <citation type="submission" date="2014-11" db="EMBL/GenBank/DDBJ databases">
        <authorList>
            <person name="Amaro Gonzalez C."/>
        </authorList>
    </citation>
    <scope>NUCLEOTIDE SEQUENCE</scope>
</reference>
<keyword evidence="1" id="KW-1133">Transmembrane helix</keyword>
<evidence type="ECO:0000313" key="2">
    <source>
        <dbReference type="EMBL" id="JAH14175.1"/>
    </source>
</evidence>
<name>A0A0E9QCX2_ANGAN</name>
<feature type="transmembrane region" description="Helical" evidence="1">
    <location>
        <begin position="12"/>
        <end position="31"/>
    </location>
</feature>
<organism evidence="2">
    <name type="scientific">Anguilla anguilla</name>
    <name type="common">European freshwater eel</name>
    <name type="synonym">Muraena anguilla</name>
    <dbReference type="NCBI Taxonomy" id="7936"/>
    <lineage>
        <taxon>Eukaryota</taxon>
        <taxon>Metazoa</taxon>
        <taxon>Chordata</taxon>
        <taxon>Craniata</taxon>
        <taxon>Vertebrata</taxon>
        <taxon>Euteleostomi</taxon>
        <taxon>Actinopterygii</taxon>
        <taxon>Neopterygii</taxon>
        <taxon>Teleostei</taxon>
        <taxon>Anguilliformes</taxon>
        <taxon>Anguillidae</taxon>
        <taxon>Anguilla</taxon>
    </lineage>
</organism>
<proteinExistence type="predicted"/>
<dbReference type="AlphaFoldDB" id="A0A0E9QCX2"/>
<protein>
    <submittedName>
        <fullName evidence="2">Uncharacterized protein</fullName>
    </submittedName>
</protein>
<dbReference type="EMBL" id="GBXM01094402">
    <property type="protein sequence ID" value="JAH14175.1"/>
    <property type="molecule type" value="Transcribed_RNA"/>
</dbReference>
<reference evidence="2" key="2">
    <citation type="journal article" date="2015" name="Fish Shellfish Immunol.">
        <title>Early steps in the European eel (Anguilla anguilla)-Vibrio vulnificus interaction in the gills: Role of the RtxA13 toxin.</title>
        <authorList>
            <person name="Callol A."/>
            <person name="Pajuelo D."/>
            <person name="Ebbesson L."/>
            <person name="Teles M."/>
            <person name="MacKenzie S."/>
            <person name="Amaro C."/>
        </authorList>
    </citation>
    <scope>NUCLEOTIDE SEQUENCE</scope>
</reference>
<keyword evidence="1" id="KW-0812">Transmembrane</keyword>
<keyword evidence="1" id="KW-0472">Membrane</keyword>
<sequence>MALWLESRCSAQLMVLSSTMSLFSITVSSGIQRQRQIHN</sequence>